<comment type="caution">
    <text evidence="3">The sequence shown here is derived from an EMBL/GenBank/DDBJ whole genome shotgun (WGS) entry which is preliminary data.</text>
</comment>
<proteinExistence type="predicted"/>
<dbReference type="Proteomes" id="UP000078543">
    <property type="component" value="Unassembled WGS sequence"/>
</dbReference>
<keyword evidence="2" id="KW-0472">Membrane</keyword>
<keyword evidence="2" id="KW-0812">Transmembrane</keyword>
<evidence type="ECO:0000313" key="4">
    <source>
        <dbReference type="Proteomes" id="UP000078543"/>
    </source>
</evidence>
<evidence type="ECO:0000256" key="2">
    <source>
        <dbReference type="SAM" id="Phobius"/>
    </source>
</evidence>
<feature type="compositionally biased region" description="Basic and acidic residues" evidence="1">
    <location>
        <begin position="259"/>
        <end position="268"/>
    </location>
</feature>
<dbReference type="EMBL" id="LWQU01000104">
    <property type="protein sequence ID" value="OAN55065.1"/>
    <property type="molecule type" value="Genomic_DNA"/>
</dbReference>
<reference evidence="3 4" key="1">
    <citation type="submission" date="2016-04" db="EMBL/GenBank/DDBJ databases">
        <title>Draft genome sequence of freshwater magnetotactic bacteria Magnetospirillum marisnigri SP-1 and Magnetospirillum moscoviense BB-1.</title>
        <authorList>
            <person name="Koziaeva V."/>
            <person name="Dziuba M.V."/>
            <person name="Ivanov T.M."/>
            <person name="Kuznetsov B."/>
            <person name="Grouzdev D.S."/>
        </authorList>
    </citation>
    <scope>NUCLEOTIDE SEQUENCE [LARGE SCALE GENOMIC DNA]</scope>
    <source>
        <strain evidence="3 4">BB-1</strain>
    </source>
</reference>
<dbReference type="STRING" id="1437059.A6A05_00455"/>
<gene>
    <name evidence="3" type="ORF">A6A05_00455</name>
</gene>
<name>A0A178MYG2_9PROT</name>
<dbReference type="RefSeq" id="WP_068498140.1">
    <property type="nucleotide sequence ID" value="NZ_LWQU01000104.1"/>
</dbReference>
<dbReference type="GO" id="GO:0016788">
    <property type="term" value="F:hydrolase activity, acting on ester bonds"/>
    <property type="evidence" value="ECO:0007669"/>
    <property type="project" value="UniProtKB-ARBA"/>
</dbReference>
<keyword evidence="4" id="KW-1185">Reference proteome</keyword>
<accession>A0A178MYG2</accession>
<protein>
    <recommendedName>
        <fullName evidence="5">SGNH hydrolase-type esterase domain-containing protein</fullName>
    </recommendedName>
</protein>
<dbReference type="SUPFAM" id="SSF52266">
    <property type="entry name" value="SGNH hydrolase"/>
    <property type="match status" value="1"/>
</dbReference>
<feature type="region of interest" description="Disordered" evidence="1">
    <location>
        <begin position="252"/>
        <end position="272"/>
    </location>
</feature>
<evidence type="ECO:0000256" key="1">
    <source>
        <dbReference type="SAM" id="MobiDB-lite"/>
    </source>
</evidence>
<keyword evidence="2" id="KW-1133">Transmembrane helix</keyword>
<evidence type="ECO:0000313" key="3">
    <source>
        <dbReference type="EMBL" id="OAN55065.1"/>
    </source>
</evidence>
<dbReference type="Gene3D" id="3.40.50.1110">
    <property type="entry name" value="SGNH hydrolase"/>
    <property type="match status" value="1"/>
</dbReference>
<sequence length="423" mass="46874">MHRRLSTLPAALTKGVAYLVFLAVVVAGGLTLTEAAFRWIGPKPARDAILDRMFFRYSPYVEQVQPPNSAHHAGRSDYWIPKKPQPECEGPDRLLVNYNDKGYRGDSFTTLGPKTADEIRVVITGGSAAQSWGIGPRCTLDARIQAILEKRFPDRTIRIVNLAGAAWKSFQELIALELHGLHMAPDLVVVLDGFNDIQHGFDMPPNQAYLAGAIEFAFERYHNGALRNLSDLSQQLSVVDYAAARLRPLSAGVSAPPRKASDLPDKAKSAAPGQMSTRLNALPIDRAAIAGRTDFDPYNREVVNTYLRNVAMMKSVILGAGSRLLVVLQPTLYLKHPMSAEETDMIWTHFHHTVNFVVQGYSRAWDGLTRLEDRRAGFDVMNADSVFQGVDWTAFTDYVHPTPQGNLLLGDRIGERVADILTR</sequence>
<dbReference type="AlphaFoldDB" id="A0A178MYG2"/>
<dbReference type="InterPro" id="IPR036514">
    <property type="entry name" value="SGNH_hydro_sf"/>
</dbReference>
<organism evidence="3 4">
    <name type="scientific">Magnetospirillum moscoviense</name>
    <dbReference type="NCBI Taxonomy" id="1437059"/>
    <lineage>
        <taxon>Bacteria</taxon>
        <taxon>Pseudomonadati</taxon>
        <taxon>Pseudomonadota</taxon>
        <taxon>Alphaproteobacteria</taxon>
        <taxon>Rhodospirillales</taxon>
        <taxon>Rhodospirillaceae</taxon>
        <taxon>Magnetospirillum</taxon>
    </lineage>
</organism>
<evidence type="ECO:0008006" key="5">
    <source>
        <dbReference type="Google" id="ProtNLM"/>
    </source>
</evidence>
<feature type="transmembrane region" description="Helical" evidence="2">
    <location>
        <begin position="15"/>
        <end position="37"/>
    </location>
</feature>